<evidence type="ECO:0000313" key="5">
    <source>
        <dbReference type="EMBL" id="MDO3383328.1"/>
    </source>
</evidence>
<sequence length="319" mass="35780">MVDPQETYLPSARPEMIEARAQLYRAIRTFFSERDVLEVEVPLLGSHFVTDPYIPAVVADNAGSERFLQSSPEYAMKRLLAAMPRCIYSLGKAFRAGERSARHNPEFTLLEWYRLGFDDRQLMAEVRELVVALCPGTAVQSLSYRQWFEQSLGVDPHTATLDELRATGLAHIEIDGTGLDRNDWLDLLVTHTLEPAMVPGLTFIYDYPASQAALARVLPDESGVAVARRFEAFFNGMELANGYWELTDPAEQRERFAADRARRRQLGLPDRAGDNRLLAALEHGLAPCAGVALGVDRLLMQREGCTHIRQVLAFDDSRA</sequence>
<dbReference type="Gene3D" id="3.30.930.10">
    <property type="entry name" value="Bira Bifunctional Protein, Domain 2"/>
    <property type="match status" value="1"/>
</dbReference>
<organism evidence="5 6">
    <name type="scientific">Gilvimarinus algae</name>
    <dbReference type="NCBI Taxonomy" id="3058037"/>
    <lineage>
        <taxon>Bacteria</taxon>
        <taxon>Pseudomonadati</taxon>
        <taxon>Pseudomonadota</taxon>
        <taxon>Gammaproteobacteria</taxon>
        <taxon>Cellvibrionales</taxon>
        <taxon>Cellvibrionaceae</taxon>
        <taxon>Gilvimarinus</taxon>
    </lineage>
</organism>
<keyword evidence="3" id="KW-0067">ATP-binding</keyword>
<keyword evidence="6" id="KW-1185">Reference proteome</keyword>
<dbReference type="Proteomes" id="UP001168380">
    <property type="component" value="Unassembled WGS sequence"/>
</dbReference>
<proteinExistence type="predicted"/>
<gene>
    <name evidence="5" type="primary">epmA</name>
    <name evidence="5" type="ORF">QWI16_14190</name>
</gene>
<feature type="domain" description="Aminoacyl-transfer RNA synthetases class-II family profile" evidence="4">
    <location>
        <begin position="23"/>
        <end position="319"/>
    </location>
</feature>
<dbReference type="RefSeq" id="WP_302714097.1">
    <property type="nucleotide sequence ID" value="NZ_JAULRT010000060.1"/>
</dbReference>
<keyword evidence="2" id="KW-0547">Nucleotide-binding</keyword>
<dbReference type="PROSITE" id="PS50862">
    <property type="entry name" value="AA_TRNA_LIGASE_II"/>
    <property type="match status" value="1"/>
</dbReference>
<keyword evidence="1" id="KW-0436">Ligase</keyword>
<dbReference type="InterPro" id="IPR006195">
    <property type="entry name" value="aa-tRNA-synth_II"/>
</dbReference>
<dbReference type="PANTHER" id="PTHR42918:SF6">
    <property type="entry name" value="ELONGATION FACTOR P--(R)-BETA-LYSINE LIGASE"/>
    <property type="match status" value="1"/>
</dbReference>
<evidence type="ECO:0000256" key="1">
    <source>
        <dbReference type="ARBA" id="ARBA00022598"/>
    </source>
</evidence>
<evidence type="ECO:0000256" key="2">
    <source>
        <dbReference type="ARBA" id="ARBA00022741"/>
    </source>
</evidence>
<evidence type="ECO:0000256" key="3">
    <source>
        <dbReference type="ARBA" id="ARBA00022840"/>
    </source>
</evidence>
<dbReference type="InterPro" id="IPR004364">
    <property type="entry name" value="Aa-tRNA-synt_II"/>
</dbReference>
<protein>
    <submittedName>
        <fullName evidence="5">EF-P lysine aminoacylase EpmA</fullName>
    </submittedName>
</protein>
<dbReference type="PANTHER" id="PTHR42918">
    <property type="entry name" value="LYSYL-TRNA SYNTHETASE"/>
    <property type="match status" value="1"/>
</dbReference>
<dbReference type="InterPro" id="IPR004525">
    <property type="entry name" value="EpmA"/>
</dbReference>
<evidence type="ECO:0000313" key="6">
    <source>
        <dbReference type="Proteomes" id="UP001168380"/>
    </source>
</evidence>
<reference evidence="5" key="1">
    <citation type="submission" date="2023-07" db="EMBL/GenBank/DDBJ databases">
        <title>Gilvimarinus algae sp. nov., isolated from the surface of Kelp.</title>
        <authorList>
            <person name="Sun Y.Y."/>
            <person name="Gong Y."/>
            <person name="Du Z.J."/>
        </authorList>
    </citation>
    <scope>NUCLEOTIDE SEQUENCE</scope>
    <source>
        <strain evidence="5">SDUM040014</strain>
    </source>
</reference>
<comment type="caution">
    <text evidence="5">The sequence shown here is derived from an EMBL/GenBank/DDBJ whole genome shotgun (WGS) entry which is preliminary data.</text>
</comment>
<dbReference type="EMBL" id="JAULRT010000060">
    <property type="protein sequence ID" value="MDO3383328.1"/>
    <property type="molecule type" value="Genomic_DNA"/>
</dbReference>
<dbReference type="SUPFAM" id="SSF55681">
    <property type="entry name" value="Class II aaRS and biotin synthetases"/>
    <property type="match status" value="1"/>
</dbReference>
<dbReference type="Pfam" id="PF00152">
    <property type="entry name" value="tRNA-synt_2"/>
    <property type="match status" value="1"/>
</dbReference>
<dbReference type="InterPro" id="IPR045864">
    <property type="entry name" value="aa-tRNA-synth_II/BPL/LPL"/>
</dbReference>
<dbReference type="NCBIfam" id="NF006828">
    <property type="entry name" value="PRK09350.1"/>
    <property type="match status" value="1"/>
</dbReference>
<accession>A0ABT8TH00</accession>
<dbReference type="NCBIfam" id="TIGR00462">
    <property type="entry name" value="genX"/>
    <property type="match status" value="1"/>
</dbReference>
<evidence type="ECO:0000259" key="4">
    <source>
        <dbReference type="PROSITE" id="PS50862"/>
    </source>
</evidence>
<name>A0ABT8TH00_9GAMM</name>